<dbReference type="InterPro" id="IPR051573">
    <property type="entry name" value="Ankyrin-SOCS_box_domain"/>
</dbReference>
<dbReference type="SUPFAM" id="SSF48403">
    <property type="entry name" value="Ankyrin repeat"/>
    <property type="match status" value="1"/>
</dbReference>
<dbReference type="PROSITE" id="PS50297">
    <property type="entry name" value="ANK_REP_REGION"/>
    <property type="match status" value="1"/>
</dbReference>
<gene>
    <name evidence="5" type="ORF">PVAP13_2NG563100</name>
</gene>
<accession>A0A8T0VUC5</accession>
<evidence type="ECO:0000256" key="3">
    <source>
        <dbReference type="ARBA" id="ARBA00023043"/>
    </source>
</evidence>
<comment type="caution">
    <text evidence="5">The sequence shown here is derived from an EMBL/GenBank/DDBJ whole genome shotgun (WGS) entry which is preliminary data.</text>
</comment>
<evidence type="ECO:0000313" key="5">
    <source>
        <dbReference type="EMBL" id="KAG2638037.1"/>
    </source>
</evidence>
<name>A0A8T0VUC5_PANVG</name>
<dbReference type="SMART" id="SM00248">
    <property type="entry name" value="ANK"/>
    <property type="match status" value="1"/>
</dbReference>
<dbReference type="GO" id="GO:0016567">
    <property type="term" value="P:protein ubiquitination"/>
    <property type="evidence" value="ECO:0007669"/>
    <property type="project" value="TreeGrafter"/>
</dbReference>
<dbReference type="EMBL" id="CM029040">
    <property type="protein sequence ID" value="KAG2638037.1"/>
    <property type="molecule type" value="Genomic_DNA"/>
</dbReference>
<evidence type="ECO:0000256" key="2">
    <source>
        <dbReference type="ARBA" id="ARBA00022737"/>
    </source>
</evidence>
<dbReference type="Proteomes" id="UP000823388">
    <property type="component" value="Chromosome 2N"/>
</dbReference>
<dbReference type="AlphaFoldDB" id="A0A8T0VUC5"/>
<keyword evidence="3 4" id="KW-0040">ANK repeat</keyword>
<keyword evidence="6" id="KW-1185">Reference proteome</keyword>
<feature type="repeat" description="ANK" evidence="4">
    <location>
        <begin position="101"/>
        <end position="133"/>
    </location>
</feature>
<dbReference type="InterPro" id="IPR002110">
    <property type="entry name" value="Ankyrin_rpt"/>
</dbReference>
<keyword evidence="2" id="KW-0677">Repeat</keyword>
<dbReference type="PROSITE" id="PS50088">
    <property type="entry name" value="ANK_REPEAT"/>
    <property type="match status" value="1"/>
</dbReference>
<dbReference type="Gene3D" id="1.25.40.20">
    <property type="entry name" value="Ankyrin repeat-containing domain"/>
    <property type="match status" value="1"/>
</dbReference>
<dbReference type="Pfam" id="PF00023">
    <property type="entry name" value="Ank"/>
    <property type="match status" value="1"/>
</dbReference>
<organism evidence="5 6">
    <name type="scientific">Panicum virgatum</name>
    <name type="common">Blackwell switchgrass</name>
    <dbReference type="NCBI Taxonomy" id="38727"/>
    <lineage>
        <taxon>Eukaryota</taxon>
        <taxon>Viridiplantae</taxon>
        <taxon>Streptophyta</taxon>
        <taxon>Embryophyta</taxon>
        <taxon>Tracheophyta</taxon>
        <taxon>Spermatophyta</taxon>
        <taxon>Magnoliopsida</taxon>
        <taxon>Liliopsida</taxon>
        <taxon>Poales</taxon>
        <taxon>Poaceae</taxon>
        <taxon>PACMAD clade</taxon>
        <taxon>Panicoideae</taxon>
        <taxon>Panicodae</taxon>
        <taxon>Paniceae</taxon>
        <taxon>Panicinae</taxon>
        <taxon>Panicum</taxon>
        <taxon>Panicum sect. Hiantes</taxon>
    </lineage>
</organism>
<dbReference type="InterPro" id="IPR036770">
    <property type="entry name" value="Ankyrin_rpt-contain_sf"/>
</dbReference>
<reference evidence="5" key="1">
    <citation type="submission" date="2020-05" db="EMBL/GenBank/DDBJ databases">
        <title>WGS assembly of Panicum virgatum.</title>
        <authorList>
            <person name="Lovell J.T."/>
            <person name="Jenkins J."/>
            <person name="Shu S."/>
            <person name="Juenger T.E."/>
            <person name="Schmutz J."/>
        </authorList>
    </citation>
    <scope>NUCLEOTIDE SEQUENCE</scope>
    <source>
        <strain evidence="5">AP13</strain>
    </source>
</reference>
<comment type="similarity">
    <text evidence="1">Belongs to the ankyrin SOCS box (ASB) family.</text>
</comment>
<dbReference type="PANTHER" id="PTHR24136:SF45">
    <property type="entry name" value="EXPRESSED PROTEIN"/>
    <property type="match status" value="1"/>
</dbReference>
<evidence type="ECO:0000256" key="4">
    <source>
        <dbReference type="PROSITE-ProRule" id="PRU00023"/>
    </source>
</evidence>
<dbReference type="PANTHER" id="PTHR24136">
    <property type="entry name" value="SOWAH (DROSOPHILA) HOMOLOG"/>
    <property type="match status" value="1"/>
</dbReference>
<protein>
    <submittedName>
        <fullName evidence="5">Uncharacterized protein</fullName>
    </submittedName>
</protein>
<dbReference type="GO" id="GO:0045732">
    <property type="term" value="P:positive regulation of protein catabolic process"/>
    <property type="evidence" value="ECO:0007669"/>
    <property type="project" value="TreeGrafter"/>
</dbReference>
<evidence type="ECO:0000256" key="1">
    <source>
        <dbReference type="ARBA" id="ARBA00005949"/>
    </source>
</evidence>
<evidence type="ECO:0000313" key="6">
    <source>
        <dbReference type="Proteomes" id="UP000823388"/>
    </source>
</evidence>
<proteinExistence type="inferred from homology"/>
<sequence>MRGNPSPEVAAYHEEQQQYMFQRYLSLVAPLLRAIVAEDNADKFLDLHAGRSQFMGPGRLLYPEILCTMVSSNALRCAKVALEGGVPLAYCRADPNARHSYGFTPLHMAAETFSVPMLNLLFRYGASANIPTKGDLVIENLLPLNVAVENASMHKYLEDHWDHGHPVQNLIFLLALPEMKMFLDTVRLIAKHTDNIIDVVSKYIDDQKLVEAAILLLASQKQLRDSPNKSTAEVSQQNGLDVAKIHVGERLDTVHCEVLAMVKEGKNGKALKMLKDEREKLLDAHALCTSVKKAAGEALLTAHEVSLNGFDIVKGRIDVALDALHHEELAMVKEGKNGKVLKTLKARKEVLLTAHALVGTVRKAGEALERYIQTRPRVLSK</sequence>